<dbReference type="GO" id="GO:0004760">
    <property type="term" value="F:L-serine-pyruvate transaminase activity"/>
    <property type="evidence" value="ECO:0007669"/>
    <property type="project" value="TreeGrafter"/>
</dbReference>
<evidence type="ECO:0000256" key="1">
    <source>
        <dbReference type="ARBA" id="ARBA00001933"/>
    </source>
</evidence>
<evidence type="ECO:0000256" key="4">
    <source>
        <dbReference type="ARBA" id="ARBA00022679"/>
    </source>
</evidence>
<dbReference type="STRING" id="1330330.IX53_10355"/>
<evidence type="ECO:0000259" key="10">
    <source>
        <dbReference type="Pfam" id="PF00266"/>
    </source>
</evidence>
<dbReference type="PATRIC" id="fig|1330330.3.peg.2104"/>
<reference evidence="11 12" key="1">
    <citation type="submission" date="2015-04" db="EMBL/GenBank/DDBJ databases">
        <title>Complete Genome Sequence of Kosmotoga pacifica SLHLJ1.</title>
        <authorList>
            <person name="Jiang L.J."/>
            <person name="Shao Z.Z."/>
            <person name="Jebbar M."/>
        </authorList>
    </citation>
    <scope>NUCLEOTIDE SEQUENCE [LARGE SCALE GENOMIC DNA]</scope>
    <source>
        <strain evidence="11 12">SLHLJ1</strain>
    </source>
</reference>
<feature type="modified residue" description="N6-(pyridoxal phosphate)lysine" evidence="7">
    <location>
        <position position="194"/>
    </location>
</feature>
<keyword evidence="5 7" id="KW-0663">Pyridoxal phosphate</keyword>
<dbReference type="PIRSF" id="PIRSF000524">
    <property type="entry name" value="SPT"/>
    <property type="match status" value="1"/>
</dbReference>
<dbReference type="PANTHER" id="PTHR21152">
    <property type="entry name" value="AMINOTRANSFERASE CLASS V"/>
    <property type="match status" value="1"/>
</dbReference>
<dbReference type="InterPro" id="IPR020578">
    <property type="entry name" value="Aminotrans_V_PyrdxlP_BS"/>
</dbReference>
<comment type="cofactor">
    <cofactor evidence="1 7 9">
        <name>pyridoxal 5'-phosphate</name>
        <dbReference type="ChEBI" id="CHEBI:597326"/>
    </cofactor>
</comment>
<protein>
    <submittedName>
        <fullName evidence="11">Class V aminotransferase</fullName>
    </submittedName>
</protein>
<feature type="binding site" evidence="6">
    <location>
        <position position="332"/>
    </location>
    <ligand>
        <name>substrate</name>
    </ligand>
</feature>
<dbReference type="SUPFAM" id="SSF53383">
    <property type="entry name" value="PLP-dependent transferases"/>
    <property type="match status" value="1"/>
</dbReference>
<keyword evidence="3 11" id="KW-0032">Aminotransferase</keyword>
<dbReference type="Proteomes" id="UP000035159">
    <property type="component" value="Chromosome"/>
</dbReference>
<dbReference type="AlphaFoldDB" id="A0A0G2Z9C6"/>
<evidence type="ECO:0000313" key="11">
    <source>
        <dbReference type="EMBL" id="AKI98162.1"/>
    </source>
</evidence>
<evidence type="ECO:0000256" key="5">
    <source>
        <dbReference type="ARBA" id="ARBA00022898"/>
    </source>
</evidence>
<evidence type="ECO:0000256" key="3">
    <source>
        <dbReference type="ARBA" id="ARBA00022576"/>
    </source>
</evidence>
<sequence length="380" mass="41875">MAKMVKKNYLLAPGPTPVPTDLLLEGARETIHHRTPQFKKIMEEAIEGTKYVFQTTNDLFLLASSGTGAMEMAVVNLVSPGEKVIVVVGGKFGERWQQLCETYGAEVVPIKLEYGDYATPEMIDEKLKEHPDAVAVFTTLSETSTGTVMDIEGFAKVVKAHGKLIVVDAISGLIAQPLKTDEWKLDVVVAGSQKGFMLPPGLGFITFSEDAWKKAEKNSVPSFYFNAFAYKKNPAPYTPAVNLIYQLKKAVEMLKEEGIENVWERHRILADAIREGVKALGLEFFSKRPGNVLTAVKVPESVDGQKLVSLMRDEFGVTIAGGQGSMKGKIFRIAHLGYMSKFDTIVAISALEMALRKLGYKLEYGTGLKAVEEVFEREDV</sequence>
<dbReference type="FunFam" id="3.40.640.10:FF:000027">
    <property type="entry name" value="Serine--pyruvate aminotransferase, mitochondrial"/>
    <property type="match status" value="1"/>
</dbReference>
<dbReference type="FunFam" id="3.90.1150.10:FF:000031">
    <property type="entry name" value="Serine--glyoxylate aminotransferase"/>
    <property type="match status" value="1"/>
</dbReference>
<evidence type="ECO:0000256" key="8">
    <source>
        <dbReference type="RuleBase" id="RU004075"/>
    </source>
</evidence>
<dbReference type="Gene3D" id="3.90.1150.10">
    <property type="entry name" value="Aspartate Aminotransferase, domain 1"/>
    <property type="match status" value="1"/>
</dbReference>
<evidence type="ECO:0000256" key="7">
    <source>
        <dbReference type="PIRSR" id="PIRSR000524-50"/>
    </source>
</evidence>
<gene>
    <name evidence="11" type="ORF">IX53_10355</name>
</gene>
<comment type="similarity">
    <text evidence="2 8">Belongs to the class-V pyridoxal-phosphate-dependent aminotransferase family.</text>
</comment>
<dbReference type="OrthoDB" id="389074at2"/>
<dbReference type="PANTHER" id="PTHR21152:SF40">
    <property type="entry name" value="ALANINE--GLYOXYLATE AMINOTRANSFERASE"/>
    <property type="match status" value="1"/>
</dbReference>
<name>A0A0G2Z9C6_9BACT</name>
<dbReference type="RefSeq" id="WP_047755297.1">
    <property type="nucleotide sequence ID" value="NZ_CAJUHA010000010.1"/>
</dbReference>
<evidence type="ECO:0000256" key="6">
    <source>
        <dbReference type="PIRSR" id="PIRSR000524-1"/>
    </source>
</evidence>
<dbReference type="PROSITE" id="PS00595">
    <property type="entry name" value="AA_TRANSFER_CLASS_5"/>
    <property type="match status" value="1"/>
</dbReference>
<keyword evidence="4 11" id="KW-0808">Transferase</keyword>
<dbReference type="InterPro" id="IPR000192">
    <property type="entry name" value="Aminotrans_V_dom"/>
</dbReference>
<accession>A0A0G2Z9C6</accession>
<evidence type="ECO:0000256" key="2">
    <source>
        <dbReference type="ARBA" id="ARBA00009236"/>
    </source>
</evidence>
<dbReference type="KEGG" id="kpf:IX53_10355"/>
<evidence type="ECO:0000256" key="9">
    <source>
        <dbReference type="RuleBase" id="RU004504"/>
    </source>
</evidence>
<evidence type="ECO:0000313" key="12">
    <source>
        <dbReference type="Proteomes" id="UP000035159"/>
    </source>
</evidence>
<keyword evidence="12" id="KW-1185">Reference proteome</keyword>
<organism evidence="11 12">
    <name type="scientific">Kosmotoga pacifica</name>
    <dbReference type="NCBI Taxonomy" id="1330330"/>
    <lineage>
        <taxon>Bacteria</taxon>
        <taxon>Thermotogati</taxon>
        <taxon>Thermotogota</taxon>
        <taxon>Thermotogae</taxon>
        <taxon>Kosmotogales</taxon>
        <taxon>Kosmotogaceae</taxon>
        <taxon>Kosmotoga</taxon>
    </lineage>
</organism>
<dbReference type="InterPro" id="IPR015421">
    <property type="entry name" value="PyrdxlP-dep_Trfase_major"/>
</dbReference>
<dbReference type="GO" id="GO:0019265">
    <property type="term" value="P:glycine biosynthetic process, by transamination of glyoxylate"/>
    <property type="evidence" value="ECO:0007669"/>
    <property type="project" value="TreeGrafter"/>
</dbReference>
<dbReference type="GO" id="GO:0008453">
    <property type="term" value="F:alanine-glyoxylate transaminase activity"/>
    <property type="evidence" value="ECO:0007669"/>
    <property type="project" value="TreeGrafter"/>
</dbReference>
<dbReference type="InterPro" id="IPR015424">
    <property type="entry name" value="PyrdxlP-dep_Trfase"/>
</dbReference>
<dbReference type="Gene3D" id="3.40.640.10">
    <property type="entry name" value="Type I PLP-dependent aspartate aminotransferase-like (Major domain)"/>
    <property type="match status" value="1"/>
</dbReference>
<dbReference type="InterPro" id="IPR024169">
    <property type="entry name" value="SP_NH2Trfase/AEP_transaminase"/>
</dbReference>
<dbReference type="EMBL" id="CP011232">
    <property type="protein sequence ID" value="AKI98162.1"/>
    <property type="molecule type" value="Genomic_DNA"/>
</dbReference>
<proteinExistence type="inferred from homology"/>
<dbReference type="Pfam" id="PF00266">
    <property type="entry name" value="Aminotran_5"/>
    <property type="match status" value="1"/>
</dbReference>
<feature type="domain" description="Aminotransferase class V" evidence="10">
    <location>
        <begin position="30"/>
        <end position="325"/>
    </location>
</feature>
<dbReference type="InterPro" id="IPR015422">
    <property type="entry name" value="PyrdxlP-dep_Trfase_small"/>
</dbReference>